<name>A0A0F9Q2X8_9ZZZZ</name>
<evidence type="ECO:0000313" key="1">
    <source>
        <dbReference type="EMBL" id="KKN36839.1"/>
    </source>
</evidence>
<gene>
    <name evidence="1" type="ORF">LCGC14_0769610</name>
</gene>
<protein>
    <submittedName>
        <fullName evidence="1">Uncharacterized protein</fullName>
    </submittedName>
</protein>
<organism evidence="1">
    <name type="scientific">marine sediment metagenome</name>
    <dbReference type="NCBI Taxonomy" id="412755"/>
    <lineage>
        <taxon>unclassified sequences</taxon>
        <taxon>metagenomes</taxon>
        <taxon>ecological metagenomes</taxon>
    </lineage>
</organism>
<comment type="caution">
    <text evidence="1">The sequence shown here is derived from an EMBL/GenBank/DDBJ whole genome shotgun (WGS) entry which is preliminary data.</text>
</comment>
<proteinExistence type="predicted"/>
<sequence>MTSWQTTKLLQQYCMWTSIPPSPLDRLVYSQIKRRVALEPRALALHFLHKRDLYWNVQSVVKDALRGSM</sequence>
<dbReference type="AlphaFoldDB" id="A0A0F9Q2X8"/>
<dbReference type="EMBL" id="LAZR01001939">
    <property type="protein sequence ID" value="KKN36839.1"/>
    <property type="molecule type" value="Genomic_DNA"/>
</dbReference>
<accession>A0A0F9Q2X8</accession>
<reference evidence="1" key="1">
    <citation type="journal article" date="2015" name="Nature">
        <title>Complex archaea that bridge the gap between prokaryotes and eukaryotes.</title>
        <authorList>
            <person name="Spang A."/>
            <person name="Saw J.H."/>
            <person name="Jorgensen S.L."/>
            <person name="Zaremba-Niedzwiedzka K."/>
            <person name="Martijn J."/>
            <person name="Lind A.E."/>
            <person name="van Eijk R."/>
            <person name="Schleper C."/>
            <person name="Guy L."/>
            <person name="Ettema T.J."/>
        </authorList>
    </citation>
    <scope>NUCLEOTIDE SEQUENCE</scope>
</reference>